<organism evidence="3 4">
    <name type="scientific">Daejeonella rubra</name>
    <dbReference type="NCBI Taxonomy" id="990371"/>
    <lineage>
        <taxon>Bacteria</taxon>
        <taxon>Pseudomonadati</taxon>
        <taxon>Bacteroidota</taxon>
        <taxon>Sphingobacteriia</taxon>
        <taxon>Sphingobacteriales</taxon>
        <taxon>Sphingobacteriaceae</taxon>
        <taxon>Daejeonella</taxon>
    </lineage>
</organism>
<dbReference type="OrthoDB" id="610082at2"/>
<keyword evidence="1" id="KW-0732">Signal</keyword>
<dbReference type="InterPro" id="IPR013783">
    <property type="entry name" value="Ig-like_fold"/>
</dbReference>
<dbReference type="InterPro" id="IPR000601">
    <property type="entry name" value="PKD_dom"/>
</dbReference>
<feature type="domain" description="PKD" evidence="2">
    <location>
        <begin position="346"/>
        <end position="429"/>
    </location>
</feature>
<dbReference type="InterPro" id="IPR035986">
    <property type="entry name" value="PKD_dom_sf"/>
</dbReference>
<evidence type="ECO:0000259" key="2">
    <source>
        <dbReference type="PROSITE" id="PS50093"/>
    </source>
</evidence>
<keyword evidence="4" id="KW-1185">Reference proteome</keyword>
<name>A0A1G9THG5_9SPHI</name>
<feature type="domain" description="PKD" evidence="2">
    <location>
        <begin position="515"/>
        <end position="586"/>
    </location>
</feature>
<evidence type="ECO:0000256" key="1">
    <source>
        <dbReference type="SAM" id="SignalP"/>
    </source>
</evidence>
<sequence length="857" mass="92650">MIIKLKYILLLLLLSTTISIVYAQPANDSFDKAIPLTDPSKCSAEAGYSNLNAIDEGIFGTAPQWPANETGRDVWFKFTASAYDLNVTVTGNSTGGGTTGGTLQNPLIALYTIDTLGNSTSFSSQVGSLAAGTSVSTYYKGALIVGKQYYIRVSARNNNTGTFKLCIDNYFAPLKAGQDFETASILCDKRTFTESNVSGAGTKNTESAGSCLGTESNSVWYKWTAANNGTLTMDITPTVNTDDIDWILYDLGPSGDFNTKTLLRCAVGHGVDNRDCPNEPLYFKTGMNLTSTDLSELSGCGRGGQDGYLKYIDMQQGHTYALLVDNFSNGNNGFKIEFGGMGEFEGPVAKINLAKNQPCTINQNFTFTSTGSANYTRVQWFFGEGASLASSTDPNPPVISYSSPGFKTAVLQVFNEDGCSVGITESFLVGLKPDLPLINGLKPRYCIGENIILNTPLQADATYSWTGPNGFTSSLQEINILVDNANKAGIYTLSVTINGCTSDPRSVTVPPIGQTPTASFISSSTNPCTPQQTFTFTNSSQNYTRLRWNFGEGASILPGNSNPINTITYSSSGVKTIILEAEGSSGCISIFSQELIVALSPLRPVITVNKPDFCLADTIRLSTPLQTDAVYSWTGPNNFTSDQRTPQVAVTSPLVAGTYTVTISRGNCSTEAVSVVVPPIYQNPTAAFRAEPGLPSRLSIPIRVRFFNESKDADAYLWDFGDGNTSTDTNPEHIYNSVGNFDVTLTVFKSSVCSASIVKGQFMISADNILFVPNTFTPNNDAVNDEFVISMTNIKTYRIQIFNRYGVPLFLSNDIFDHWKGFFKNELLPVGTYYYVIDATDFNSNIIKKSGSVTLLR</sequence>
<dbReference type="CDD" id="cd00146">
    <property type="entry name" value="PKD"/>
    <property type="match status" value="2"/>
</dbReference>
<dbReference type="SMART" id="SM00089">
    <property type="entry name" value="PKD"/>
    <property type="match status" value="3"/>
</dbReference>
<dbReference type="STRING" id="990371.SAMN05421813_11320"/>
<dbReference type="Gene3D" id="2.60.40.10">
    <property type="entry name" value="Immunoglobulins"/>
    <property type="match status" value="5"/>
</dbReference>
<dbReference type="EMBL" id="FNHH01000013">
    <property type="protein sequence ID" value="SDM47062.1"/>
    <property type="molecule type" value="Genomic_DNA"/>
</dbReference>
<dbReference type="Pfam" id="PF13585">
    <property type="entry name" value="CHU_C"/>
    <property type="match status" value="1"/>
</dbReference>
<dbReference type="Proteomes" id="UP000199226">
    <property type="component" value="Unassembled WGS sequence"/>
</dbReference>
<accession>A0A1G9THG5</accession>
<proteinExistence type="predicted"/>
<dbReference type="Pfam" id="PF18911">
    <property type="entry name" value="PKD_4"/>
    <property type="match status" value="1"/>
</dbReference>
<dbReference type="AlphaFoldDB" id="A0A1G9THG5"/>
<dbReference type="InterPro" id="IPR022409">
    <property type="entry name" value="PKD/Chitinase_dom"/>
</dbReference>
<feature type="signal peptide" evidence="1">
    <location>
        <begin position="1"/>
        <end position="23"/>
    </location>
</feature>
<evidence type="ECO:0000313" key="4">
    <source>
        <dbReference type="Proteomes" id="UP000199226"/>
    </source>
</evidence>
<reference evidence="4" key="1">
    <citation type="submission" date="2016-10" db="EMBL/GenBank/DDBJ databases">
        <authorList>
            <person name="Varghese N."/>
            <person name="Submissions S."/>
        </authorList>
    </citation>
    <scope>NUCLEOTIDE SEQUENCE [LARGE SCALE GENOMIC DNA]</scope>
    <source>
        <strain evidence="4">DSM 24536</strain>
    </source>
</reference>
<dbReference type="InterPro" id="IPR026341">
    <property type="entry name" value="T9SS_type_B"/>
</dbReference>
<evidence type="ECO:0000313" key="3">
    <source>
        <dbReference type="EMBL" id="SDM47062.1"/>
    </source>
</evidence>
<protein>
    <submittedName>
        <fullName evidence="3">Gliding motility-associated C-terminal domain-containing protein</fullName>
    </submittedName>
</protein>
<feature type="chain" id="PRO_5011667263" evidence="1">
    <location>
        <begin position="24"/>
        <end position="857"/>
    </location>
</feature>
<dbReference type="PROSITE" id="PS50093">
    <property type="entry name" value="PKD"/>
    <property type="match status" value="3"/>
</dbReference>
<feature type="domain" description="PKD" evidence="2">
    <location>
        <begin position="708"/>
        <end position="747"/>
    </location>
</feature>
<dbReference type="SUPFAM" id="SSF49299">
    <property type="entry name" value="PKD domain"/>
    <property type="match status" value="3"/>
</dbReference>
<dbReference type="NCBIfam" id="TIGR04131">
    <property type="entry name" value="Bac_Flav_CTERM"/>
    <property type="match status" value="1"/>
</dbReference>
<gene>
    <name evidence="3" type="ORF">SAMN05421813_11320</name>
</gene>
<dbReference type="Pfam" id="PF00801">
    <property type="entry name" value="PKD"/>
    <property type="match status" value="1"/>
</dbReference>